<dbReference type="AlphaFoldDB" id="A0A1W6BY97"/>
<dbReference type="PANTHER" id="PTHR23355">
    <property type="entry name" value="RIBONUCLEASE"/>
    <property type="match status" value="1"/>
</dbReference>
<dbReference type="InterPro" id="IPR057293">
    <property type="entry name" value="RNR_OB2"/>
</dbReference>
<dbReference type="GO" id="GO:0005829">
    <property type="term" value="C:cytosol"/>
    <property type="evidence" value="ECO:0007669"/>
    <property type="project" value="TreeGrafter"/>
</dbReference>
<keyword evidence="3" id="KW-0378">Hydrolase</keyword>
<dbReference type="Pfam" id="PF22896">
    <property type="entry name" value="OB_RNR_1st"/>
    <property type="match status" value="1"/>
</dbReference>
<dbReference type="Pfam" id="PF24190">
    <property type="entry name" value="OB_RNR_2nd"/>
    <property type="match status" value="1"/>
</dbReference>
<dbReference type="Gene3D" id="2.40.50.140">
    <property type="entry name" value="Nucleic acid-binding proteins"/>
    <property type="match status" value="1"/>
</dbReference>
<dbReference type="GO" id="GO:0006402">
    <property type="term" value="P:mRNA catabolic process"/>
    <property type="evidence" value="ECO:0007669"/>
    <property type="project" value="TreeGrafter"/>
</dbReference>
<reference evidence="3 4" key="1">
    <citation type="submission" date="2017-04" db="EMBL/GenBank/DDBJ databases">
        <title>Complete genome sequence of the Campylobacter cuniculorum type strain LMG24588.</title>
        <authorList>
            <person name="Miller W.G."/>
            <person name="Yee E."/>
            <person name="Revez J."/>
            <person name="Bono J.L."/>
            <person name="Rossi M."/>
        </authorList>
    </citation>
    <scope>NUCLEOTIDE SEQUENCE [LARGE SCALE GENOMIC DNA]</scope>
    <source>
        <strain evidence="3 4">LMG 24588</strain>
    </source>
</reference>
<dbReference type="Proteomes" id="UP000192902">
    <property type="component" value="Chromosome"/>
</dbReference>
<dbReference type="STRING" id="1121267.CCUN_1482"/>
<dbReference type="GO" id="GO:0004540">
    <property type="term" value="F:RNA nuclease activity"/>
    <property type="evidence" value="ECO:0007669"/>
    <property type="project" value="InterPro"/>
</dbReference>
<evidence type="ECO:0000313" key="3">
    <source>
        <dbReference type="EMBL" id="ARJ57068.1"/>
    </source>
</evidence>
<name>A0A1W6BY97_9BACT</name>
<dbReference type="OrthoDB" id="9764149at2"/>
<dbReference type="KEGG" id="ccun:CCUN_1482"/>
<dbReference type="eggNOG" id="COG0557">
    <property type="taxonomic scope" value="Bacteria"/>
</dbReference>
<dbReference type="EC" id="3.1.-.-" evidence="3"/>
<dbReference type="GO" id="GO:0003723">
    <property type="term" value="F:RNA binding"/>
    <property type="evidence" value="ECO:0007669"/>
    <property type="project" value="InterPro"/>
</dbReference>
<protein>
    <submittedName>
        <fullName evidence="3">Ribonuclease R</fullName>
        <ecNumber evidence="3">3.1.-.-</ecNumber>
    </submittedName>
</protein>
<dbReference type="EMBL" id="CP020867">
    <property type="protein sequence ID" value="ARJ57068.1"/>
    <property type="molecule type" value="Genomic_DNA"/>
</dbReference>
<dbReference type="Pfam" id="PF00773">
    <property type="entry name" value="RNB"/>
    <property type="match status" value="1"/>
</dbReference>
<evidence type="ECO:0000259" key="2">
    <source>
        <dbReference type="SMART" id="SM00955"/>
    </source>
</evidence>
<dbReference type="InterPro" id="IPR054561">
    <property type="entry name" value="RNR_OB1_N"/>
</dbReference>
<dbReference type="GO" id="GO:0004527">
    <property type="term" value="F:exonuclease activity"/>
    <property type="evidence" value="ECO:0007669"/>
    <property type="project" value="UniProtKB-KW"/>
</dbReference>
<dbReference type="InterPro" id="IPR001900">
    <property type="entry name" value="RNase_II/R"/>
</dbReference>
<keyword evidence="1" id="KW-0269">Exonuclease</keyword>
<evidence type="ECO:0000313" key="4">
    <source>
        <dbReference type="Proteomes" id="UP000192902"/>
    </source>
</evidence>
<dbReference type="SUPFAM" id="SSF50249">
    <property type="entry name" value="Nucleic acid-binding proteins"/>
    <property type="match status" value="1"/>
</dbReference>
<organism evidence="3 4">
    <name type="scientific">Campylobacter cuniculorum DSM 23162 = LMG 24588</name>
    <dbReference type="NCBI Taxonomy" id="1121267"/>
    <lineage>
        <taxon>Bacteria</taxon>
        <taxon>Pseudomonadati</taxon>
        <taxon>Campylobacterota</taxon>
        <taxon>Epsilonproteobacteria</taxon>
        <taxon>Campylobacterales</taxon>
        <taxon>Campylobacteraceae</taxon>
        <taxon>Campylobacter</taxon>
    </lineage>
</organism>
<evidence type="ECO:0000256" key="1">
    <source>
        <dbReference type="ARBA" id="ARBA00022839"/>
    </source>
</evidence>
<dbReference type="RefSeq" id="WP_027305146.1">
    <property type="nucleotide sequence ID" value="NZ_CP020867.1"/>
</dbReference>
<gene>
    <name evidence="3" type="primary">rnr</name>
    <name evidence="3" type="ORF">CCUN_1482</name>
</gene>
<dbReference type="InterPro" id="IPR022966">
    <property type="entry name" value="RNase_II/R_CS"/>
</dbReference>
<feature type="domain" description="RNB" evidence="2">
    <location>
        <begin position="215"/>
        <end position="529"/>
    </location>
</feature>
<sequence>MKEFLNKLNYGISANEIKAEEKQILRELLKNNIIKEYKNKFYLNDGFVFGELDISSKAIGFLKCFDENYERDLLIENKHLKGANYKDIVVAKLLNFKKKRQSAKIILILQRANKNSIVITKKYGQAVLGMDIKTGLSVALKASQKSLKALPLGTILKIENQENRILEVLGHIDDEKIDEKISLALFNKNVEFSETCIKESLANGDFVDANMYKNRKDLRALSFCTIDPIHAKDFDDAIYYNEQENAIYVAIADVSEYVFAYSAIDKEARARGFSIYFPHIAIPMLPPALSENICSLKPDVDRLVYCFKIILNQNLEPIKEELFEAIIHSKRRFNYDEVDKLLEKKADLAEFSWLYKLEKLTRLLRKKRLENAFEFKTEELRMVLDENLALKSTNYEKSTPSHNLIEDCMLLANKAAAKLIDIGIFRNHLSADLKKIEKLLNELASLGINVKFKSHLPELIRDIQSLADTLNLRAELDKLIIKAQKKAEYSSINAGHFGLGFQRYTHFTSPIRRYSDLILHRLLKAKMKKDEKLFQYLLLNIQSTCENLSLLEREADRVANDFLSRKFARWALKNRGKKFKAVIVENTNITLAKLDDEIKGAEIILSDSKINLLQKVEILITDADIVMAKIFGRITQILEEG</sequence>
<dbReference type="InterPro" id="IPR050180">
    <property type="entry name" value="RNR_Ribonuclease"/>
</dbReference>
<dbReference type="InterPro" id="IPR012340">
    <property type="entry name" value="NA-bd_OB-fold"/>
</dbReference>
<dbReference type="PROSITE" id="PS01175">
    <property type="entry name" value="RIBONUCLEASE_II"/>
    <property type="match status" value="1"/>
</dbReference>
<keyword evidence="1" id="KW-0540">Nuclease</keyword>
<proteinExistence type="predicted"/>
<dbReference type="PANTHER" id="PTHR23355:SF9">
    <property type="entry name" value="DIS3-LIKE EXONUCLEASE 2"/>
    <property type="match status" value="1"/>
</dbReference>
<accession>A0A1W6BY97</accession>
<dbReference type="SMART" id="SM00955">
    <property type="entry name" value="RNB"/>
    <property type="match status" value="1"/>
</dbReference>